<dbReference type="PANTHER" id="PTHR30483:SF6">
    <property type="entry name" value="PERIPLASMIC BINDING PROTEIN OF ABC TRANSPORTER FOR NATURAL AMINO ACIDS"/>
    <property type="match status" value="1"/>
</dbReference>
<dbReference type="CDD" id="cd06337">
    <property type="entry name" value="PBP1_ABC_ligand_binding-like"/>
    <property type="match status" value="1"/>
</dbReference>
<evidence type="ECO:0000259" key="4">
    <source>
        <dbReference type="Pfam" id="PF13458"/>
    </source>
</evidence>
<dbReference type="InterPro" id="IPR028081">
    <property type="entry name" value="Leu-bd"/>
</dbReference>
<dbReference type="InterPro" id="IPR051010">
    <property type="entry name" value="BCAA_transport"/>
</dbReference>
<feature type="chain" id="PRO_5038863927" evidence="3">
    <location>
        <begin position="27"/>
        <end position="427"/>
    </location>
</feature>
<evidence type="ECO:0000313" key="6">
    <source>
        <dbReference type="Proteomes" id="UP000315677"/>
    </source>
</evidence>
<dbReference type="RefSeq" id="WP_142060924.1">
    <property type="nucleotide sequence ID" value="NZ_VFPA01000005.1"/>
</dbReference>
<evidence type="ECO:0000256" key="2">
    <source>
        <dbReference type="ARBA" id="ARBA00022729"/>
    </source>
</evidence>
<dbReference type="AlphaFoldDB" id="A0A543D3M0"/>
<comment type="caution">
    <text evidence="5">The sequence shown here is derived from an EMBL/GenBank/DDBJ whole genome shotgun (WGS) entry which is preliminary data.</text>
</comment>
<dbReference type="PANTHER" id="PTHR30483">
    <property type="entry name" value="LEUCINE-SPECIFIC-BINDING PROTEIN"/>
    <property type="match status" value="1"/>
</dbReference>
<dbReference type="InterPro" id="IPR028082">
    <property type="entry name" value="Peripla_BP_I"/>
</dbReference>
<feature type="domain" description="Leucine-binding protein" evidence="4">
    <location>
        <begin position="41"/>
        <end position="379"/>
    </location>
</feature>
<accession>A0A543D3M0</accession>
<keyword evidence="6" id="KW-1185">Reference proteome</keyword>
<dbReference type="SUPFAM" id="SSF53822">
    <property type="entry name" value="Periplasmic binding protein-like I"/>
    <property type="match status" value="1"/>
</dbReference>
<evidence type="ECO:0000313" key="5">
    <source>
        <dbReference type="EMBL" id="TQM03934.1"/>
    </source>
</evidence>
<gene>
    <name evidence="5" type="ORF">FB558_6959</name>
</gene>
<proteinExistence type="inferred from homology"/>
<dbReference type="PROSITE" id="PS51318">
    <property type="entry name" value="TAT"/>
    <property type="match status" value="1"/>
</dbReference>
<reference evidence="5 6" key="1">
    <citation type="submission" date="2019-06" db="EMBL/GenBank/DDBJ databases">
        <title>Sequencing the genomes of 1000 actinobacteria strains.</title>
        <authorList>
            <person name="Klenk H.-P."/>
        </authorList>
    </citation>
    <scope>NUCLEOTIDE SEQUENCE [LARGE SCALE GENOMIC DNA]</scope>
    <source>
        <strain evidence="5 6">DSM 45301</strain>
    </source>
</reference>
<dbReference type="Gene3D" id="3.40.50.2300">
    <property type="match status" value="2"/>
</dbReference>
<feature type="signal peptide" evidence="3">
    <location>
        <begin position="1"/>
        <end position="26"/>
    </location>
</feature>
<keyword evidence="2 3" id="KW-0732">Signal</keyword>
<dbReference type="Proteomes" id="UP000315677">
    <property type="component" value="Unassembled WGS sequence"/>
</dbReference>
<evidence type="ECO:0000256" key="1">
    <source>
        <dbReference type="ARBA" id="ARBA00010062"/>
    </source>
</evidence>
<evidence type="ECO:0000256" key="3">
    <source>
        <dbReference type="SAM" id="SignalP"/>
    </source>
</evidence>
<organism evidence="5 6">
    <name type="scientific">Pseudonocardia kunmingensis</name>
    <dbReference type="NCBI Taxonomy" id="630975"/>
    <lineage>
        <taxon>Bacteria</taxon>
        <taxon>Bacillati</taxon>
        <taxon>Actinomycetota</taxon>
        <taxon>Actinomycetes</taxon>
        <taxon>Pseudonocardiales</taxon>
        <taxon>Pseudonocardiaceae</taxon>
        <taxon>Pseudonocardia</taxon>
    </lineage>
</organism>
<dbReference type="InterPro" id="IPR006311">
    <property type="entry name" value="TAT_signal"/>
</dbReference>
<dbReference type="Pfam" id="PF13458">
    <property type="entry name" value="Peripla_BP_6"/>
    <property type="match status" value="1"/>
</dbReference>
<dbReference type="OrthoDB" id="6753945at2"/>
<protein>
    <submittedName>
        <fullName evidence="5">Amino acid/amide ABC transporter substrate-binding protein (HAAT family)</fullName>
    </submittedName>
</protein>
<dbReference type="PROSITE" id="PS51257">
    <property type="entry name" value="PROKAR_LIPOPROTEIN"/>
    <property type="match status" value="1"/>
</dbReference>
<name>A0A543D3M0_9PSEU</name>
<dbReference type="EMBL" id="VFPA01000005">
    <property type="protein sequence ID" value="TQM03934.1"/>
    <property type="molecule type" value="Genomic_DNA"/>
</dbReference>
<sequence length="427" mass="43882">MRRLDRRRFLRTVAATGAVAAAGACAPAPRGAAAAPGATGTVRIGFVSPETGALAAFGETDQYVAAAFEEHVARHPLQIGGRAHGVEVLKRDSQSDPDRAADVAADLILNDRVHLVLVSSTPDTTDPVSDQCEAAGVPCVATATAWQPWSSGRSGLAWSYLFSWGLDDVEAVYAAMWDQVATNRTAGALWPDDPDGLAWANPDTGVLAGLAARGYSVVDPGNHAAGTQEFSTLIAALRAADADVLFGVPAPADFAAFWRQAADQGYRPRIATLGKALVSPADVEALGPLGANLATEVWWSPAHPFTSSLTGQSAAALAEAYTAATGRRWSQPLGPAHALFEVAAAALSAVGAVEDRRGIADAIGRLRLDTVVGPLDFTAGPVPNVATTPLVGGQWRAGPAGVELVVVSNTGHPEIPVAGAVEPLPPA</sequence>
<comment type="similarity">
    <text evidence="1">Belongs to the leucine-binding protein family.</text>
</comment>